<dbReference type="Pfam" id="PF13193">
    <property type="entry name" value="AMP-binding_C"/>
    <property type="match status" value="1"/>
</dbReference>
<protein>
    <submittedName>
        <fullName evidence="5">AMP-binding protein</fullName>
    </submittedName>
</protein>
<dbReference type="InterPro" id="IPR000873">
    <property type="entry name" value="AMP-dep_synth/lig_dom"/>
</dbReference>
<dbReference type="Gene3D" id="3.30.300.30">
    <property type="match status" value="1"/>
</dbReference>
<dbReference type="SUPFAM" id="SSF56801">
    <property type="entry name" value="Acetyl-CoA synthetase-like"/>
    <property type="match status" value="1"/>
</dbReference>
<dbReference type="EMBL" id="JAINVV010000009">
    <property type="protein sequence ID" value="MBY8824411.1"/>
    <property type="molecule type" value="Genomic_DNA"/>
</dbReference>
<dbReference type="PROSITE" id="PS00455">
    <property type="entry name" value="AMP_BINDING"/>
    <property type="match status" value="1"/>
</dbReference>
<organism evidence="5 6">
    <name type="scientific">Sphingomonas colocasiae</name>
    <dbReference type="NCBI Taxonomy" id="1848973"/>
    <lineage>
        <taxon>Bacteria</taxon>
        <taxon>Pseudomonadati</taxon>
        <taxon>Pseudomonadota</taxon>
        <taxon>Alphaproteobacteria</taxon>
        <taxon>Sphingomonadales</taxon>
        <taxon>Sphingomonadaceae</taxon>
        <taxon>Sphingomonas</taxon>
    </lineage>
</organism>
<evidence type="ECO:0000313" key="5">
    <source>
        <dbReference type="EMBL" id="MBY8824411.1"/>
    </source>
</evidence>
<evidence type="ECO:0000256" key="2">
    <source>
        <dbReference type="ARBA" id="ARBA00022598"/>
    </source>
</evidence>
<sequence length="513" mass="54722">MAKMRDEQPVWNGIGASWPETTLERQVARFAREKPDAIAVISPDAALDWRTLDDRANRLAAALVAHGLKPGDRLGWLGRNGVDFPVILVATRRARLVLLGLNWRLSAAEIAAVVDRARPAMIIGDAEFAPLLPAGQAMTETGGALDALIASGDVVRVEGQRPDDLTTLFFTSGTTGEPKALAYTSEAVERMTCAPTTLDFSADARLLIVAPVFHTAGWAWTQYGLAGGMTQIQLPAATATGMLDAVDRWQVTHAQWVPAMLSTALAEHRARGTGTTSLRMIAYGSSPIAETLLDACIAAFGCSFSQVYGLTESVGPITHLPPDAHDARSQGKSQATGLANPGVELRLVDDDGMDVGPGEIGEIWARLAHPEAHHWSIDGVGESVADADGWLHTGDVGYRDADGYLFVTDRKKDVIITGGENVYPVEVEKALSAAPGVADAAVFSLPDPRWGETVVAAIIPQDGHSLDAAAVIADCRSRLAHYKCPTRIFETTCFPRNASGKVLRRALPELFGQ</sequence>
<comment type="caution">
    <text evidence="5">The sequence shown here is derived from an EMBL/GenBank/DDBJ whole genome shotgun (WGS) entry which is preliminary data.</text>
</comment>
<dbReference type="PANTHER" id="PTHR43201">
    <property type="entry name" value="ACYL-COA SYNTHETASE"/>
    <property type="match status" value="1"/>
</dbReference>
<dbReference type="Gene3D" id="3.40.50.12780">
    <property type="entry name" value="N-terminal domain of ligase-like"/>
    <property type="match status" value="1"/>
</dbReference>
<feature type="domain" description="AMP-dependent synthetase/ligase" evidence="3">
    <location>
        <begin position="29"/>
        <end position="366"/>
    </location>
</feature>
<reference evidence="5 6" key="1">
    <citation type="submission" date="2021-08" db="EMBL/GenBank/DDBJ databases">
        <authorList>
            <person name="Tuo L."/>
        </authorList>
    </citation>
    <scope>NUCLEOTIDE SEQUENCE [LARGE SCALE GENOMIC DNA]</scope>
    <source>
        <strain evidence="5 6">JCM 31229</strain>
    </source>
</reference>
<dbReference type="InterPro" id="IPR045851">
    <property type="entry name" value="AMP-bd_C_sf"/>
</dbReference>
<dbReference type="InterPro" id="IPR042099">
    <property type="entry name" value="ANL_N_sf"/>
</dbReference>
<gene>
    <name evidence="5" type="ORF">K7G82_19050</name>
</gene>
<evidence type="ECO:0000313" key="6">
    <source>
        <dbReference type="Proteomes" id="UP000706039"/>
    </source>
</evidence>
<feature type="domain" description="AMP-binding enzyme C-terminal" evidence="4">
    <location>
        <begin position="426"/>
        <end position="501"/>
    </location>
</feature>
<evidence type="ECO:0000256" key="1">
    <source>
        <dbReference type="ARBA" id="ARBA00006432"/>
    </source>
</evidence>
<keyword evidence="6" id="KW-1185">Reference proteome</keyword>
<evidence type="ECO:0000259" key="3">
    <source>
        <dbReference type="Pfam" id="PF00501"/>
    </source>
</evidence>
<comment type="similarity">
    <text evidence="1">Belongs to the ATP-dependent AMP-binding enzyme family.</text>
</comment>
<dbReference type="InterPro" id="IPR025110">
    <property type="entry name" value="AMP-bd_C"/>
</dbReference>
<dbReference type="Proteomes" id="UP000706039">
    <property type="component" value="Unassembled WGS sequence"/>
</dbReference>
<name>A0ABS7PST7_9SPHN</name>
<keyword evidence="2" id="KW-0436">Ligase</keyword>
<evidence type="ECO:0000259" key="4">
    <source>
        <dbReference type="Pfam" id="PF13193"/>
    </source>
</evidence>
<proteinExistence type="inferred from homology"/>
<dbReference type="PANTHER" id="PTHR43201:SF5">
    <property type="entry name" value="MEDIUM-CHAIN ACYL-COA LIGASE ACSF2, MITOCHONDRIAL"/>
    <property type="match status" value="1"/>
</dbReference>
<accession>A0ABS7PST7</accession>
<dbReference type="InterPro" id="IPR020845">
    <property type="entry name" value="AMP-binding_CS"/>
</dbReference>
<dbReference type="Pfam" id="PF00501">
    <property type="entry name" value="AMP-binding"/>
    <property type="match status" value="1"/>
</dbReference>